<organism evidence="4 5">
    <name type="scientific">Extremus antarcticus</name>
    <dbReference type="NCBI Taxonomy" id="702011"/>
    <lineage>
        <taxon>Eukaryota</taxon>
        <taxon>Fungi</taxon>
        <taxon>Dikarya</taxon>
        <taxon>Ascomycota</taxon>
        <taxon>Pezizomycotina</taxon>
        <taxon>Dothideomycetes</taxon>
        <taxon>Dothideomycetidae</taxon>
        <taxon>Mycosphaerellales</taxon>
        <taxon>Extremaceae</taxon>
        <taxon>Extremus</taxon>
    </lineage>
</organism>
<gene>
    <name evidence="4" type="ORF">LTR09_007490</name>
</gene>
<dbReference type="InterPro" id="IPR021860">
    <property type="entry name" value="Peptidase_S12_Pab87-rel_C"/>
</dbReference>
<keyword evidence="5" id="KW-1185">Reference proteome</keyword>
<dbReference type="AlphaFoldDB" id="A0AAJ0DJ97"/>
<dbReference type="PANTHER" id="PTHR46825">
    <property type="entry name" value="D-ALANYL-D-ALANINE-CARBOXYPEPTIDASE/ENDOPEPTIDASE AMPH"/>
    <property type="match status" value="1"/>
</dbReference>
<evidence type="ECO:0008006" key="6">
    <source>
        <dbReference type="Google" id="ProtNLM"/>
    </source>
</evidence>
<dbReference type="Pfam" id="PF11954">
    <property type="entry name" value="DUF3471"/>
    <property type="match status" value="1"/>
</dbReference>
<dbReference type="EMBL" id="JAWDJX010000026">
    <property type="protein sequence ID" value="KAK3051467.1"/>
    <property type="molecule type" value="Genomic_DNA"/>
</dbReference>
<evidence type="ECO:0000259" key="3">
    <source>
        <dbReference type="Pfam" id="PF11954"/>
    </source>
</evidence>
<comment type="similarity">
    <text evidence="1">Belongs to the peptidase S12 family.</text>
</comment>
<dbReference type="InterPro" id="IPR012338">
    <property type="entry name" value="Beta-lactam/transpept-like"/>
</dbReference>
<dbReference type="InterPro" id="IPR001466">
    <property type="entry name" value="Beta-lactam-related"/>
</dbReference>
<evidence type="ECO:0000256" key="1">
    <source>
        <dbReference type="ARBA" id="ARBA00038215"/>
    </source>
</evidence>
<accession>A0AAJ0DJ97</accession>
<comment type="caution">
    <text evidence="4">The sequence shown here is derived from an EMBL/GenBank/DDBJ whole genome shotgun (WGS) entry which is preliminary data.</text>
</comment>
<dbReference type="InterPro" id="IPR050491">
    <property type="entry name" value="AmpC-like"/>
</dbReference>
<feature type="domain" description="Peptidase S12 Pab87-related C-terminal" evidence="3">
    <location>
        <begin position="401"/>
        <end position="504"/>
    </location>
</feature>
<feature type="domain" description="Beta-lactamase-related" evidence="2">
    <location>
        <begin position="11"/>
        <end position="342"/>
    </location>
</feature>
<protein>
    <recommendedName>
        <fullName evidence="6">Beta-lactamase/transpeptidase-like protein</fullName>
    </recommendedName>
</protein>
<dbReference type="PANTHER" id="PTHR46825:SF9">
    <property type="entry name" value="BETA-LACTAMASE-RELATED DOMAIN-CONTAINING PROTEIN"/>
    <property type="match status" value="1"/>
</dbReference>
<evidence type="ECO:0000313" key="5">
    <source>
        <dbReference type="Proteomes" id="UP001271007"/>
    </source>
</evidence>
<name>A0AAJ0DJ97_9PEZI</name>
<proteinExistence type="inferred from homology"/>
<dbReference type="SUPFAM" id="SSF56601">
    <property type="entry name" value="beta-lactamase/transpeptidase-like"/>
    <property type="match status" value="1"/>
</dbReference>
<reference evidence="4" key="1">
    <citation type="submission" date="2023-04" db="EMBL/GenBank/DDBJ databases">
        <title>Black Yeasts Isolated from many extreme environments.</title>
        <authorList>
            <person name="Coleine C."/>
            <person name="Stajich J.E."/>
            <person name="Selbmann L."/>
        </authorList>
    </citation>
    <scope>NUCLEOTIDE SEQUENCE</scope>
    <source>
        <strain evidence="4">CCFEE 5312</strain>
    </source>
</reference>
<dbReference type="Pfam" id="PF00144">
    <property type="entry name" value="Beta-lactamase"/>
    <property type="match status" value="1"/>
</dbReference>
<dbReference type="Proteomes" id="UP001271007">
    <property type="component" value="Unassembled WGS sequence"/>
</dbReference>
<sequence>MDLISSPNFENHIRVVLNALHTPGVAIAILQDGKMESKGFGLAAIDPPKPVTPDTLFDIASSSKSLTAASVALLVADNEKYPQVQWDAKMSTILPDDFVMSKDDYTNDITVEDILCHRTGLPSHQDSILGIRAEHPDSVGSITRNLRNLQVAAPIRSKFMYSNMMFNVATHLVEKLSGQTFEEFLHQNFFKPLDMSSTNLQPDAAIGAGLKDRMAIPHVWVDEQLKAVPWEQMPDGQGAGSIITSVTDYLKYVQALMNQEHPFTEEILKAVTTPRIISNPEDDIDELSPFTSHTLYALGWEVVYYRGHKAVQHGGQISGSGGGVFFVPELNFAGVILGNSDIASTVAEVVFMEMLDVLIGTPVKERTDWIALSQKRTQKYKDEQMKGDALKKKIWPEFDGKTEPQKLPLETYAGEYCNVGYHGMTVDIKDEQLFVDASDRADGFTLRFEHVCKQTLYVATLRERLGDVDGDAFELEAEFRFANDREVKMGVKLEDDLEDMIWFDRVI</sequence>
<evidence type="ECO:0000313" key="4">
    <source>
        <dbReference type="EMBL" id="KAK3051467.1"/>
    </source>
</evidence>
<evidence type="ECO:0000259" key="2">
    <source>
        <dbReference type="Pfam" id="PF00144"/>
    </source>
</evidence>
<dbReference type="Gene3D" id="3.40.710.10">
    <property type="entry name" value="DD-peptidase/beta-lactamase superfamily"/>
    <property type="match status" value="1"/>
</dbReference>